<evidence type="ECO:0000313" key="1">
    <source>
        <dbReference type="EMBL" id="OCL11914.1"/>
    </source>
</evidence>
<dbReference type="PANTHER" id="PTHR38846:SF1">
    <property type="entry name" value="C3H1-TYPE DOMAIN-CONTAINING PROTEIN"/>
    <property type="match status" value="1"/>
</dbReference>
<sequence length="206" mass="24158">MSLILAVTKLVFFENYHDFRVDPEASLFEEFHRLARKRQWKQGANSKLFEKSWCQCFGDDIPVGLNIDELVNNTESLDDDEALLVSKLQNLRIDKKRKSKIKKSAVAPQFTFHYGEDASNFEKWQQLCLDCGIKLVPDSIKQCKLELRRLSINIYDFLNAKREEQVPYKFPSKKALVKDLQRPGRKYPLELAKGNKFLRILLVECW</sequence>
<dbReference type="Proteomes" id="UP000250140">
    <property type="component" value="Unassembled WGS sequence"/>
</dbReference>
<dbReference type="EMBL" id="KV748959">
    <property type="protein sequence ID" value="OCL11914.1"/>
    <property type="molecule type" value="Genomic_DNA"/>
</dbReference>
<dbReference type="OrthoDB" id="6105938at2759"/>
<accession>A0A8E2JWN0</accession>
<gene>
    <name evidence="1" type="ORF">AOQ84DRAFT_386496</name>
</gene>
<proteinExistence type="predicted"/>
<evidence type="ECO:0000313" key="2">
    <source>
        <dbReference type="Proteomes" id="UP000250140"/>
    </source>
</evidence>
<keyword evidence="2" id="KW-1185">Reference proteome</keyword>
<dbReference type="PANTHER" id="PTHR38846">
    <property type="entry name" value="C3H1-TYPE DOMAIN-CONTAINING PROTEIN"/>
    <property type="match status" value="1"/>
</dbReference>
<organism evidence="1 2">
    <name type="scientific">Glonium stellatum</name>
    <dbReference type="NCBI Taxonomy" id="574774"/>
    <lineage>
        <taxon>Eukaryota</taxon>
        <taxon>Fungi</taxon>
        <taxon>Dikarya</taxon>
        <taxon>Ascomycota</taxon>
        <taxon>Pezizomycotina</taxon>
        <taxon>Dothideomycetes</taxon>
        <taxon>Pleosporomycetidae</taxon>
        <taxon>Gloniales</taxon>
        <taxon>Gloniaceae</taxon>
        <taxon>Glonium</taxon>
    </lineage>
</organism>
<protein>
    <submittedName>
        <fullName evidence="1">Uncharacterized protein</fullName>
    </submittedName>
</protein>
<dbReference type="AlphaFoldDB" id="A0A8E2JWN0"/>
<name>A0A8E2JWN0_9PEZI</name>
<reference evidence="1 2" key="1">
    <citation type="journal article" date="2016" name="Nat. Commun.">
        <title>Ectomycorrhizal ecology is imprinted in the genome of the dominant symbiotic fungus Cenococcum geophilum.</title>
        <authorList>
            <consortium name="DOE Joint Genome Institute"/>
            <person name="Peter M."/>
            <person name="Kohler A."/>
            <person name="Ohm R.A."/>
            <person name="Kuo A."/>
            <person name="Krutzmann J."/>
            <person name="Morin E."/>
            <person name="Arend M."/>
            <person name="Barry K.W."/>
            <person name="Binder M."/>
            <person name="Choi C."/>
            <person name="Clum A."/>
            <person name="Copeland A."/>
            <person name="Grisel N."/>
            <person name="Haridas S."/>
            <person name="Kipfer T."/>
            <person name="LaButti K."/>
            <person name="Lindquist E."/>
            <person name="Lipzen A."/>
            <person name="Maire R."/>
            <person name="Meier B."/>
            <person name="Mihaltcheva S."/>
            <person name="Molinier V."/>
            <person name="Murat C."/>
            <person name="Poggeler S."/>
            <person name="Quandt C.A."/>
            <person name="Sperisen C."/>
            <person name="Tritt A."/>
            <person name="Tisserant E."/>
            <person name="Crous P.W."/>
            <person name="Henrissat B."/>
            <person name="Nehls U."/>
            <person name="Egli S."/>
            <person name="Spatafora J.W."/>
            <person name="Grigoriev I.V."/>
            <person name="Martin F.M."/>
        </authorList>
    </citation>
    <scope>NUCLEOTIDE SEQUENCE [LARGE SCALE GENOMIC DNA]</scope>
    <source>
        <strain evidence="1 2">CBS 207.34</strain>
    </source>
</reference>